<dbReference type="PANTHER" id="PTHR12411">
    <property type="entry name" value="CYSTEINE PROTEASE FAMILY C1-RELATED"/>
    <property type="match status" value="1"/>
</dbReference>
<dbReference type="EMBL" id="JAUJYO010000016">
    <property type="protein sequence ID" value="KAK1294624.1"/>
    <property type="molecule type" value="Genomic_DNA"/>
</dbReference>
<dbReference type="GO" id="GO:0006508">
    <property type="term" value="P:proteolysis"/>
    <property type="evidence" value="ECO:0007669"/>
    <property type="project" value="InterPro"/>
</dbReference>
<dbReference type="InterPro" id="IPR000169">
    <property type="entry name" value="Pept_cys_AS"/>
</dbReference>
<keyword evidence="2" id="KW-1015">Disulfide bond</keyword>
<evidence type="ECO:0000256" key="2">
    <source>
        <dbReference type="ARBA" id="ARBA00023157"/>
    </source>
</evidence>
<gene>
    <name evidence="6" type="ORF">QJS10_CPA16g00330</name>
</gene>
<feature type="domain" description="Peptidase C1A papain C-terminal" evidence="4">
    <location>
        <begin position="125"/>
        <end position="211"/>
    </location>
</feature>
<dbReference type="InterPro" id="IPR039417">
    <property type="entry name" value="Peptidase_C1A_papain-like"/>
</dbReference>
<dbReference type="SUPFAM" id="SSF54001">
    <property type="entry name" value="Cysteine proteinases"/>
    <property type="match status" value="1"/>
</dbReference>
<dbReference type="SMART" id="SM00645">
    <property type="entry name" value="Pept_C1"/>
    <property type="match status" value="1"/>
</dbReference>
<comment type="similarity">
    <text evidence="1">Belongs to the peptidase C1 family.</text>
</comment>
<evidence type="ECO:0000256" key="3">
    <source>
        <dbReference type="SAM" id="SignalP"/>
    </source>
</evidence>
<dbReference type="CDD" id="cd02248">
    <property type="entry name" value="Peptidase_C1A"/>
    <property type="match status" value="1"/>
</dbReference>
<dbReference type="PROSITE" id="PS00139">
    <property type="entry name" value="THIOL_PROTEASE_CYS"/>
    <property type="match status" value="1"/>
</dbReference>
<reference evidence="6" key="2">
    <citation type="submission" date="2023-06" db="EMBL/GenBank/DDBJ databases">
        <authorList>
            <person name="Ma L."/>
            <person name="Liu K.-W."/>
            <person name="Li Z."/>
            <person name="Hsiao Y.-Y."/>
            <person name="Qi Y."/>
            <person name="Fu T."/>
            <person name="Tang G."/>
            <person name="Zhang D."/>
            <person name="Sun W.-H."/>
            <person name="Liu D.-K."/>
            <person name="Li Y."/>
            <person name="Chen G.-Z."/>
            <person name="Liu X.-D."/>
            <person name="Liao X.-Y."/>
            <person name="Jiang Y.-T."/>
            <person name="Yu X."/>
            <person name="Hao Y."/>
            <person name="Huang J."/>
            <person name="Zhao X.-W."/>
            <person name="Ke S."/>
            <person name="Chen Y.-Y."/>
            <person name="Wu W.-L."/>
            <person name="Hsu J.-L."/>
            <person name="Lin Y.-F."/>
            <person name="Huang M.-D."/>
            <person name="Li C.-Y."/>
            <person name="Huang L."/>
            <person name="Wang Z.-W."/>
            <person name="Zhao X."/>
            <person name="Zhong W.-Y."/>
            <person name="Peng D.-H."/>
            <person name="Ahmad S."/>
            <person name="Lan S."/>
            <person name="Zhang J.-S."/>
            <person name="Tsai W.-C."/>
            <person name="Van De Peer Y."/>
            <person name="Liu Z.-J."/>
        </authorList>
    </citation>
    <scope>NUCLEOTIDE SEQUENCE</scope>
    <source>
        <strain evidence="6">CP</strain>
        <tissue evidence="6">Leaves</tissue>
    </source>
</reference>
<proteinExistence type="inferred from homology"/>
<dbReference type="AlphaFoldDB" id="A0AAV9D1D9"/>
<dbReference type="Proteomes" id="UP001180020">
    <property type="component" value="Unassembled WGS sequence"/>
</dbReference>
<evidence type="ECO:0000313" key="7">
    <source>
        <dbReference type="Proteomes" id="UP001180020"/>
    </source>
</evidence>
<sequence>MANKSLLLCLVTLSLLVSLSYALDFNEKDLASEESLWDLYERWRSHHTVSTNLRVKKERFNVFKENVRFIHEFNKGDEPFKLQLNQFGDLTNDEFMRQYMGVIEHHDDVDGDGDHQLKAEEDLTVPSSWDWRLNGAVTPVKHQDQCGACWAFSAVAAVEGINKIKTGRLISLSEQQLVDCNIENHGCKGGLMNTAFKYIKNNRGINLFPPD</sequence>
<comment type="caution">
    <text evidence="6">The sequence shown here is derived from an EMBL/GenBank/DDBJ whole genome shotgun (WGS) entry which is preliminary data.</text>
</comment>
<reference evidence="6" key="1">
    <citation type="journal article" date="2023" name="Nat. Commun.">
        <title>Diploid and tetraploid genomes of Acorus and the evolution of monocots.</title>
        <authorList>
            <person name="Ma L."/>
            <person name="Liu K.W."/>
            <person name="Li Z."/>
            <person name="Hsiao Y.Y."/>
            <person name="Qi Y."/>
            <person name="Fu T."/>
            <person name="Tang G.D."/>
            <person name="Zhang D."/>
            <person name="Sun W.H."/>
            <person name="Liu D.K."/>
            <person name="Li Y."/>
            <person name="Chen G.Z."/>
            <person name="Liu X.D."/>
            <person name="Liao X.Y."/>
            <person name="Jiang Y.T."/>
            <person name="Yu X."/>
            <person name="Hao Y."/>
            <person name="Huang J."/>
            <person name="Zhao X.W."/>
            <person name="Ke S."/>
            <person name="Chen Y.Y."/>
            <person name="Wu W.L."/>
            <person name="Hsu J.L."/>
            <person name="Lin Y.F."/>
            <person name="Huang M.D."/>
            <person name="Li C.Y."/>
            <person name="Huang L."/>
            <person name="Wang Z.W."/>
            <person name="Zhao X."/>
            <person name="Zhong W.Y."/>
            <person name="Peng D.H."/>
            <person name="Ahmad S."/>
            <person name="Lan S."/>
            <person name="Zhang J.S."/>
            <person name="Tsai W.C."/>
            <person name="Van de Peer Y."/>
            <person name="Liu Z.J."/>
        </authorList>
    </citation>
    <scope>NUCLEOTIDE SEQUENCE</scope>
    <source>
        <strain evidence="6">CP</strain>
    </source>
</reference>
<evidence type="ECO:0000259" key="5">
    <source>
        <dbReference type="SMART" id="SM00848"/>
    </source>
</evidence>
<evidence type="ECO:0000259" key="4">
    <source>
        <dbReference type="SMART" id="SM00645"/>
    </source>
</evidence>
<dbReference type="SMART" id="SM00848">
    <property type="entry name" value="Inhibitor_I29"/>
    <property type="match status" value="1"/>
</dbReference>
<dbReference type="Gene3D" id="3.90.70.10">
    <property type="entry name" value="Cysteine proteinases"/>
    <property type="match status" value="1"/>
</dbReference>
<dbReference type="InterPro" id="IPR013201">
    <property type="entry name" value="Prot_inhib_I29"/>
</dbReference>
<name>A0AAV9D1D9_ACOCL</name>
<dbReference type="InterPro" id="IPR000668">
    <property type="entry name" value="Peptidase_C1A_C"/>
</dbReference>
<keyword evidence="7" id="KW-1185">Reference proteome</keyword>
<keyword evidence="3" id="KW-0732">Signal</keyword>
<evidence type="ECO:0000256" key="1">
    <source>
        <dbReference type="ARBA" id="ARBA00008455"/>
    </source>
</evidence>
<dbReference type="Pfam" id="PF00112">
    <property type="entry name" value="Peptidase_C1"/>
    <property type="match status" value="1"/>
</dbReference>
<dbReference type="InterPro" id="IPR013128">
    <property type="entry name" value="Peptidase_C1A"/>
</dbReference>
<dbReference type="GO" id="GO:0008234">
    <property type="term" value="F:cysteine-type peptidase activity"/>
    <property type="evidence" value="ECO:0007669"/>
    <property type="project" value="InterPro"/>
</dbReference>
<dbReference type="Pfam" id="PF08246">
    <property type="entry name" value="Inhibitor_I29"/>
    <property type="match status" value="1"/>
</dbReference>
<organism evidence="6 7">
    <name type="scientific">Acorus calamus</name>
    <name type="common">Sweet flag</name>
    <dbReference type="NCBI Taxonomy" id="4465"/>
    <lineage>
        <taxon>Eukaryota</taxon>
        <taxon>Viridiplantae</taxon>
        <taxon>Streptophyta</taxon>
        <taxon>Embryophyta</taxon>
        <taxon>Tracheophyta</taxon>
        <taxon>Spermatophyta</taxon>
        <taxon>Magnoliopsida</taxon>
        <taxon>Liliopsida</taxon>
        <taxon>Acoraceae</taxon>
        <taxon>Acorus</taxon>
    </lineage>
</organism>
<feature type="chain" id="PRO_5044012586" evidence="3">
    <location>
        <begin position="23"/>
        <end position="211"/>
    </location>
</feature>
<feature type="signal peptide" evidence="3">
    <location>
        <begin position="1"/>
        <end position="22"/>
    </location>
</feature>
<feature type="domain" description="Cathepsin propeptide inhibitor" evidence="5">
    <location>
        <begin position="40"/>
        <end position="95"/>
    </location>
</feature>
<evidence type="ECO:0000313" key="6">
    <source>
        <dbReference type="EMBL" id="KAK1294624.1"/>
    </source>
</evidence>
<dbReference type="InterPro" id="IPR038765">
    <property type="entry name" value="Papain-like_cys_pep_sf"/>
</dbReference>
<accession>A0AAV9D1D9</accession>
<protein>
    <submittedName>
        <fullName evidence="6">Uncharacterized protein</fullName>
    </submittedName>
</protein>